<evidence type="ECO:0000256" key="1">
    <source>
        <dbReference type="RuleBase" id="RU362006"/>
    </source>
</evidence>
<accession>A0AAW1Y4I8</accession>
<comment type="subcellular location">
    <subcellularLocation>
        <location evidence="1">Membrane</location>
        <topology evidence="1">Multi-pass membrane protein</topology>
    </subcellularLocation>
</comment>
<keyword evidence="1" id="KW-1133">Transmembrane helix</keyword>
<dbReference type="Pfam" id="PF03134">
    <property type="entry name" value="TB2_DP1_HVA22"/>
    <property type="match status" value="1"/>
</dbReference>
<dbReference type="InterPro" id="IPR004345">
    <property type="entry name" value="TB2_DP1_HVA22"/>
</dbReference>
<dbReference type="PANTHER" id="PTHR12300:SF43">
    <property type="entry name" value="HVA22-LIKE PROTEIN"/>
    <property type="match status" value="1"/>
</dbReference>
<dbReference type="AlphaFoldDB" id="A0AAW1Y4I8"/>
<reference evidence="2 3" key="1">
    <citation type="journal article" date="2023" name="G3 (Bethesda)">
        <title>A chromosome-length genome assembly and annotation of blackberry (Rubus argutus, cv. 'Hillquist').</title>
        <authorList>
            <person name="Bruna T."/>
            <person name="Aryal R."/>
            <person name="Dudchenko O."/>
            <person name="Sargent D.J."/>
            <person name="Mead D."/>
            <person name="Buti M."/>
            <person name="Cavallini A."/>
            <person name="Hytonen T."/>
            <person name="Andres J."/>
            <person name="Pham M."/>
            <person name="Weisz D."/>
            <person name="Mascagni F."/>
            <person name="Usai G."/>
            <person name="Natali L."/>
            <person name="Bassil N."/>
            <person name="Fernandez G.E."/>
            <person name="Lomsadze A."/>
            <person name="Armour M."/>
            <person name="Olukolu B."/>
            <person name="Poorten T."/>
            <person name="Britton C."/>
            <person name="Davik J."/>
            <person name="Ashrafi H."/>
            <person name="Aiden E.L."/>
            <person name="Borodovsky M."/>
            <person name="Worthington M."/>
        </authorList>
    </citation>
    <scope>NUCLEOTIDE SEQUENCE [LARGE SCALE GENOMIC DNA]</scope>
    <source>
        <strain evidence="2">PI 553951</strain>
    </source>
</reference>
<feature type="transmembrane region" description="Helical" evidence="1">
    <location>
        <begin position="9"/>
        <end position="29"/>
    </location>
</feature>
<protein>
    <recommendedName>
        <fullName evidence="1">HVA22-like protein</fullName>
    </recommendedName>
</protein>
<organism evidence="2 3">
    <name type="scientific">Rubus argutus</name>
    <name type="common">Southern blackberry</name>
    <dbReference type="NCBI Taxonomy" id="59490"/>
    <lineage>
        <taxon>Eukaryota</taxon>
        <taxon>Viridiplantae</taxon>
        <taxon>Streptophyta</taxon>
        <taxon>Embryophyta</taxon>
        <taxon>Tracheophyta</taxon>
        <taxon>Spermatophyta</taxon>
        <taxon>Magnoliopsida</taxon>
        <taxon>eudicotyledons</taxon>
        <taxon>Gunneridae</taxon>
        <taxon>Pentapetalae</taxon>
        <taxon>rosids</taxon>
        <taxon>fabids</taxon>
        <taxon>Rosales</taxon>
        <taxon>Rosaceae</taxon>
        <taxon>Rosoideae</taxon>
        <taxon>Rosoideae incertae sedis</taxon>
        <taxon>Rubus</taxon>
    </lineage>
</organism>
<feature type="transmembrane region" description="Helical" evidence="1">
    <location>
        <begin position="49"/>
        <end position="67"/>
    </location>
</feature>
<dbReference type="GO" id="GO:0016020">
    <property type="term" value="C:membrane"/>
    <property type="evidence" value="ECO:0007669"/>
    <property type="project" value="UniProtKB-SubCell"/>
</dbReference>
<keyword evidence="1" id="KW-0472">Membrane</keyword>
<name>A0AAW1Y4I8_RUBAR</name>
<dbReference type="PANTHER" id="PTHR12300">
    <property type="entry name" value="HVA22-LIKE PROTEINS"/>
    <property type="match status" value="1"/>
</dbReference>
<keyword evidence="1" id="KW-0812">Transmembrane</keyword>
<evidence type="ECO:0000313" key="2">
    <source>
        <dbReference type="EMBL" id="KAK9942960.1"/>
    </source>
</evidence>
<comment type="similarity">
    <text evidence="1">Belongs to the DP1 family.</text>
</comment>
<dbReference type="EMBL" id="JBEDUW010000002">
    <property type="protein sequence ID" value="KAK9942960.1"/>
    <property type="molecule type" value="Genomic_DNA"/>
</dbReference>
<dbReference type="Proteomes" id="UP001457282">
    <property type="component" value="Unassembled WGS sequence"/>
</dbReference>
<keyword evidence="3" id="KW-1185">Reference proteome</keyword>
<evidence type="ECO:0000313" key="3">
    <source>
        <dbReference type="Proteomes" id="UP001457282"/>
    </source>
</evidence>
<proteinExistence type="inferred from homology"/>
<comment type="caution">
    <text evidence="2">The sequence shown here is derived from an EMBL/GenBank/DDBJ whole genome shotgun (WGS) entry which is preliminary data.</text>
</comment>
<sequence>MGLLDLLEFALKCFDVLAWPLFALVYPLYSTIRAIEANSITDTLKLNTYWVVFSLILLFEHVFMKLLEWFPLWQYIRLLIVIVSTESNLDVKEFNAVSSMENKASLSIKPNEGHKDIKAVYVMAKKKETTANQVSQVEPNMTGTEDRFSAMKINEKAVEVAADVETLETPLSRKVLIGEWTCTVPIQTDTTFISPVGVKKHKAVNEALKLKKETEPKLTQD</sequence>
<gene>
    <name evidence="2" type="ORF">M0R45_008596</name>
</gene>